<keyword evidence="1" id="KW-0472">Membrane</keyword>
<protein>
    <submittedName>
        <fullName evidence="2">Uncharacterized protein</fullName>
    </submittedName>
</protein>
<name>A0A2U1C1H5_9FIRM</name>
<dbReference type="EMBL" id="QEKK01000005">
    <property type="protein sequence ID" value="PVY54757.1"/>
    <property type="molecule type" value="Genomic_DNA"/>
</dbReference>
<evidence type="ECO:0000313" key="3">
    <source>
        <dbReference type="Proteomes" id="UP000245778"/>
    </source>
</evidence>
<keyword evidence="1" id="KW-1133">Transmembrane helix</keyword>
<feature type="transmembrane region" description="Helical" evidence="1">
    <location>
        <begin position="95"/>
        <end position="114"/>
    </location>
</feature>
<reference evidence="2 3" key="1">
    <citation type="submission" date="2018-04" db="EMBL/GenBank/DDBJ databases">
        <title>Genomic Encyclopedia of Type Strains, Phase IV (KMG-IV): sequencing the most valuable type-strain genomes for metagenomic binning, comparative biology and taxonomic classification.</title>
        <authorList>
            <person name="Goeker M."/>
        </authorList>
    </citation>
    <scope>NUCLEOTIDE SEQUENCE [LARGE SCALE GENOMIC DNA]</scope>
    <source>
        <strain evidence="2 3">DSM 26588</strain>
    </source>
</reference>
<sequence length="229" mass="23260">MAAVDCVCTVASDAVAPALAPAPHQKTGEVSALGPSSPAVCASLGCGGVLAGWGLVLAAWGRPFSGDRCLGTDRLGPCMGGVRTAPEEGGTMNTAVGVCLWLCSAAVVTGLTVLCNAGGAWMGGPAGYGSALATGGYLIFWAVFTFLSGTEGGRPLLQRILLIAGVVHLVSAAAGLLMRWGILSILALPLALPAAVVFYGLRAWMGWTELYGTAALLSLLWVCWGRARR</sequence>
<feature type="transmembrane region" description="Helical" evidence="1">
    <location>
        <begin position="210"/>
        <end position="227"/>
    </location>
</feature>
<evidence type="ECO:0000256" key="1">
    <source>
        <dbReference type="SAM" id="Phobius"/>
    </source>
</evidence>
<keyword evidence="1" id="KW-0812">Transmembrane</keyword>
<dbReference type="AlphaFoldDB" id="A0A2U1C1H5"/>
<organism evidence="2 3">
    <name type="scientific">Intestinimonas butyriciproducens</name>
    <dbReference type="NCBI Taxonomy" id="1297617"/>
    <lineage>
        <taxon>Bacteria</taxon>
        <taxon>Bacillati</taxon>
        <taxon>Bacillota</taxon>
        <taxon>Clostridia</taxon>
        <taxon>Eubacteriales</taxon>
        <taxon>Intestinimonas</taxon>
    </lineage>
</organism>
<feature type="transmembrane region" description="Helical" evidence="1">
    <location>
        <begin position="156"/>
        <end position="178"/>
    </location>
</feature>
<comment type="caution">
    <text evidence="2">The sequence shown here is derived from an EMBL/GenBank/DDBJ whole genome shotgun (WGS) entry which is preliminary data.</text>
</comment>
<evidence type="ECO:0000313" key="2">
    <source>
        <dbReference type="EMBL" id="PVY54757.1"/>
    </source>
</evidence>
<feature type="transmembrane region" description="Helical" evidence="1">
    <location>
        <begin position="126"/>
        <end position="144"/>
    </location>
</feature>
<gene>
    <name evidence="2" type="ORF">C7373_105179</name>
</gene>
<proteinExistence type="predicted"/>
<dbReference type="Proteomes" id="UP000245778">
    <property type="component" value="Unassembled WGS sequence"/>
</dbReference>
<accession>A0A2U1C1H5</accession>